<dbReference type="InterPro" id="IPR038555">
    <property type="entry name" value="Zincin_1_sf"/>
</dbReference>
<reference evidence="1" key="1">
    <citation type="submission" date="2021-04" db="EMBL/GenBank/DDBJ databases">
        <title>Luteolibacter sp. 32A isolated from the skin of an Anderson's salamander (Ambystoma andersonii).</title>
        <authorList>
            <person name="Spergser J."/>
            <person name="Busse H.-J."/>
        </authorList>
    </citation>
    <scope>NUCLEOTIDE SEQUENCE</scope>
    <source>
        <strain evidence="1">32A</strain>
    </source>
</reference>
<proteinExistence type="predicted"/>
<dbReference type="SUPFAM" id="SSF55486">
    <property type="entry name" value="Metalloproteases ('zincins'), catalytic domain"/>
    <property type="match status" value="1"/>
</dbReference>
<evidence type="ECO:0000313" key="1">
    <source>
        <dbReference type="EMBL" id="QUE50271.1"/>
    </source>
</evidence>
<sequence length="123" mass="14140">MDFETLSKWADEEVKAVLATLPPQVKKPAMACSISFEERPGRSLHDEELEGDELGLFEGPSLLEETSSPGGMIPQVRLFLFNLWEWVEQDEQDYRDEVGITFLHELGHYLGWEENDLEDRGLE</sequence>
<accession>A0A975G7N1</accession>
<protein>
    <submittedName>
        <fullName evidence="1">Metallopeptidase family protein</fullName>
    </submittedName>
</protein>
<dbReference type="InterPro" id="IPR010428">
    <property type="entry name" value="Zincin_1"/>
</dbReference>
<dbReference type="Proteomes" id="UP000676169">
    <property type="component" value="Chromosome"/>
</dbReference>
<dbReference type="EMBL" id="CP073100">
    <property type="protein sequence ID" value="QUE50271.1"/>
    <property type="molecule type" value="Genomic_DNA"/>
</dbReference>
<dbReference type="Gene3D" id="3.30.2010.20">
    <property type="match status" value="1"/>
</dbReference>
<keyword evidence="2" id="KW-1185">Reference proteome</keyword>
<organism evidence="1 2">
    <name type="scientific">Luteolibacter ambystomatis</name>
    <dbReference type="NCBI Taxonomy" id="2824561"/>
    <lineage>
        <taxon>Bacteria</taxon>
        <taxon>Pseudomonadati</taxon>
        <taxon>Verrucomicrobiota</taxon>
        <taxon>Verrucomicrobiia</taxon>
        <taxon>Verrucomicrobiales</taxon>
        <taxon>Verrucomicrobiaceae</taxon>
        <taxon>Luteolibacter</taxon>
    </lineage>
</organism>
<name>A0A975G7N1_9BACT</name>
<dbReference type="RefSeq" id="WP_211630404.1">
    <property type="nucleotide sequence ID" value="NZ_CP073100.1"/>
</dbReference>
<dbReference type="Pfam" id="PF06262">
    <property type="entry name" value="Zincin_1"/>
    <property type="match status" value="1"/>
</dbReference>
<gene>
    <name evidence="1" type="ORF">KBB96_15505</name>
</gene>
<dbReference type="AlphaFoldDB" id="A0A975G7N1"/>
<evidence type="ECO:0000313" key="2">
    <source>
        <dbReference type="Proteomes" id="UP000676169"/>
    </source>
</evidence>
<dbReference type="KEGG" id="lamb:KBB96_15505"/>